<dbReference type="AlphaFoldDB" id="A0AAE0GFI1"/>
<accession>A0AAE0GFI1</accession>
<proteinExistence type="predicted"/>
<keyword evidence="2" id="KW-1185">Reference proteome</keyword>
<reference evidence="1 2" key="1">
    <citation type="journal article" date="2015" name="Genome Biol. Evol.">
        <title>Comparative Genomics of a Bacterivorous Green Alga Reveals Evolutionary Causalities and Consequences of Phago-Mixotrophic Mode of Nutrition.</title>
        <authorList>
            <person name="Burns J.A."/>
            <person name="Paasch A."/>
            <person name="Narechania A."/>
            <person name="Kim E."/>
        </authorList>
    </citation>
    <scope>NUCLEOTIDE SEQUENCE [LARGE SCALE GENOMIC DNA]</scope>
    <source>
        <strain evidence="1 2">PLY_AMNH</strain>
    </source>
</reference>
<gene>
    <name evidence="1" type="ORF">CYMTET_14976</name>
</gene>
<evidence type="ECO:0000313" key="1">
    <source>
        <dbReference type="EMBL" id="KAK3276990.1"/>
    </source>
</evidence>
<sequence>MLGEGVSAMGSGAILGDGEEMLGGEVVGCMGGSEGVLGKRGWVREMKGLQELDWGGKEVVAAERGASRAEVRGEVATVERVEKVTVATAGEVEVKVLEVKGAVEGSRAEQGREEGEARPREKKMVLATELVGERMKAEETEVEAAQNSARDHKQSHIKRAVRTAAEATWSQEVRALGRRPALRRVDMCHSDGLVRRRIC</sequence>
<evidence type="ECO:0000313" key="2">
    <source>
        <dbReference type="Proteomes" id="UP001190700"/>
    </source>
</evidence>
<comment type="caution">
    <text evidence="1">The sequence shown here is derived from an EMBL/GenBank/DDBJ whole genome shotgun (WGS) entry which is preliminary data.</text>
</comment>
<dbReference type="Proteomes" id="UP001190700">
    <property type="component" value="Unassembled WGS sequence"/>
</dbReference>
<protein>
    <submittedName>
        <fullName evidence="1">Uncharacterized protein</fullName>
    </submittedName>
</protein>
<organism evidence="1 2">
    <name type="scientific">Cymbomonas tetramitiformis</name>
    <dbReference type="NCBI Taxonomy" id="36881"/>
    <lineage>
        <taxon>Eukaryota</taxon>
        <taxon>Viridiplantae</taxon>
        <taxon>Chlorophyta</taxon>
        <taxon>Pyramimonadophyceae</taxon>
        <taxon>Pyramimonadales</taxon>
        <taxon>Pyramimonadaceae</taxon>
        <taxon>Cymbomonas</taxon>
    </lineage>
</organism>
<name>A0AAE0GFI1_9CHLO</name>
<dbReference type="EMBL" id="LGRX02006284">
    <property type="protein sequence ID" value="KAK3276990.1"/>
    <property type="molecule type" value="Genomic_DNA"/>
</dbReference>